<organism evidence="4 5">
    <name type="scientific">Rubus argutus</name>
    <name type="common">Southern blackberry</name>
    <dbReference type="NCBI Taxonomy" id="59490"/>
    <lineage>
        <taxon>Eukaryota</taxon>
        <taxon>Viridiplantae</taxon>
        <taxon>Streptophyta</taxon>
        <taxon>Embryophyta</taxon>
        <taxon>Tracheophyta</taxon>
        <taxon>Spermatophyta</taxon>
        <taxon>Magnoliopsida</taxon>
        <taxon>eudicotyledons</taxon>
        <taxon>Gunneridae</taxon>
        <taxon>Pentapetalae</taxon>
        <taxon>rosids</taxon>
        <taxon>fabids</taxon>
        <taxon>Rosales</taxon>
        <taxon>Rosaceae</taxon>
        <taxon>Rosoideae</taxon>
        <taxon>Rosoideae incertae sedis</taxon>
        <taxon>Rubus</taxon>
    </lineage>
</organism>
<evidence type="ECO:0000313" key="4">
    <source>
        <dbReference type="EMBL" id="KAK9948865.1"/>
    </source>
</evidence>
<dbReference type="InterPro" id="IPR050275">
    <property type="entry name" value="PGM_Phosphatase"/>
</dbReference>
<gene>
    <name evidence="4" type="ORF">M0R45_004424</name>
</gene>
<feature type="binding site" evidence="3">
    <location>
        <position position="124"/>
    </location>
    <ligand>
        <name>substrate</name>
    </ligand>
</feature>
<evidence type="ECO:0000256" key="1">
    <source>
        <dbReference type="ARBA" id="ARBA00038362"/>
    </source>
</evidence>
<comment type="similarity">
    <text evidence="1">Belongs to the phosphoglycerate mutase family.</text>
</comment>
<name>A0AAW1YK79_RUBAR</name>
<dbReference type="EMBL" id="JBEDUW010000001">
    <property type="protein sequence ID" value="KAK9948865.1"/>
    <property type="molecule type" value="Genomic_DNA"/>
</dbReference>
<dbReference type="CDD" id="cd07067">
    <property type="entry name" value="HP_PGM_like"/>
    <property type="match status" value="1"/>
</dbReference>
<dbReference type="Proteomes" id="UP001457282">
    <property type="component" value="Unassembled WGS sequence"/>
</dbReference>
<dbReference type="InterPro" id="IPR029033">
    <property type="entry name" value="His_PPase_superfam"/>
</dbReference>
<dbReference type="GO" id="GO:0005829">
    <property type="term" value="C:cytosol"/>
    <property type="evidence" value="ECO:0007669"/>
    <property type="project" value="TreeGrafter"/>
</dbReference>
<dbReference type="InterPro" id="IPR001345">
    <property type="entry name" value="PG/BPGM_mutase_AS"/>
</dbReference>
<dbReference type="PANTHER" id="PTHR48100:SF34">
    <property type="entry name" value="PHOSPHOGLYCERATE MUTASE-LIKE PROTEIN 4"/>
    <property type="match status" value="1"/>
</dbReference>
<feature type="active site" description="Proton donor/acceptor" evidence="2">
    <location>
        <position position="149"/>
    </location>
</feature>
<dbReference type="Gene3D" id="3.40.50.1240">
    <property type="entry name" value="Phosphoglycerate mutase-like"/>
    <property type="match status" value="1"/>
</dbReference>
<dbReference type="FunFam" id="3.40.50.1240:FF:000029">
    <property type="entry name" value="Phosphoglycerate mutase-like protein 4"/>
    <property type="match status" value="1"/>
</dbReference>
<evidence type="ECO:0000313" key="5">
    <source>
        <dbReference type="Proteomes" id="UP001457282"/>
    </source>
</evidence>
<dbReference type="PROSITE" id="PS00175">
    <property type="entry name" value="PG_MUTASE"/>
    <property type="match status" value="1"/>
</dbReference>
<dbReference type="AlphaFoldDB" id="A0AAW1YK79"/>
<dbReference type="Pfam" id="PF00300">
    <property type="entry name" value="His_Phos_1"/>
    <property type="match status" value="1"/>
</dbReference>
<dbReference type="PANTHER" id="PTHR48100">
    <property type="entry name" value="BROAD-SPECIFICITY PHOSPHATASE YOR283W-RELATED"/>
    <property type="match status" value="1"/>
</dbReference>
<accession>A0AAW1YK79</accession>
<sequence>MTSLSLVFGPAQSYDRPLTITRRFHSIGLGFSTFTINRLILPRSARNANGKVTMADSDSNSSGADCAEIIVVRHGETAWNADGRIQGHLDVELNDAGRQQAAAVGNRLSKDPKIVLVYSSDLKRAYETAQIIAARCGGLNVVTDPDLRERNLGNLQGLVLREAAELSPKAYQAFNSHRTCQDIPGGGESLDQLYDRCTSALERIGGKHKGERVVVVTHGGVIRTLYQRACPNGRSIGKVANTSINTFHLYDEDKWTIKSWADVSHLKETDYLQSGFGGDGTSG</sequence>
<dbReference type="SUPFAM" id="SSF53254">
    <property type="entry name" value="Phosphoglycerate mutase-like"/>
    <property type="match status" value="1"/>
</dbReference>
<feature type="active site" description="Tele-phosphohistidine intermediate" evidence="2">
    <location>
        <position position="74"/>
    </location>
</feature>
<reference evidence="4 5" key="1">
    <citation type="journal article" date="2023" name="G3 (Bethesda)">
        <title>A chromosome-length genome assembly and annotation of blackberry (Rubus argutus, cv. 'Hillquist').</title>
        <authorList>
            <person name="Bruna T."/>
            <person name="Aryal R."/>
            <person name="Dudchenko O."/>
            <person name="Sargent D.J."/>
            <person name="Mead D."/>
            <person name="Buti M."/>
            <person name="Cavallini A."/>
            <person name="Hytonen T."/>
            <person name="Andres J."/>
            <person name="Pham M."/>
            <person name="Weisz D."/>
            <person name="Mascagni F."/>
            <person name="Usai G."/>
            <person name="Natali L."/>
            <person name="Bassil N."/>
            <person name="Fernandez G.E."/>
            <person name="Lomsadze A."/>
            <person name="Armour M."/>
            <person name="Olukolu B."/>
            <person name="Poorten T."/>
            <person name="Britton C."/>
            <person name="Davik J."/>
            <person name="Ashrafi H."/>
            <person name="Aiden E.L."/>
            <person name="Borodovsky M."/>
            <person name="Worthington M."/>
        </authorList>
    </citation>
    <scope>NUCLEOTIDE SEQUENCE [LARGE SCALE GENOMIC DNA]</scope>
    <source>
        <strain evidence="4">PI 553951</strain>
    </source>
</reference>
<feature type="binding site" evidence="3">
    <location>
        <begin position="73"/>
        <end position="80"/>
    </location>
    <ligand>
        <name>substrate</name>
    </ligand>
</feature>
<dbReference type="InterPro" id="IPR013078">
    <property type="entry name" value="His_Pase_superF_clade-1"/>
</dbReference>
<keyword evidence="5" id="KW-1185">Reference proteome</keyword>
<dbReference type="SMART" id="SM00855">
    <property type="entry name" value="PGAM"/>
    <property type="match status" value="1"/>
</dbReference>
<dbReference type="GO" id="GO:0016791">
    <property type="term" value="F:phosphatase activity"/>
    <property type="evidence" value="ECO:0007669"/>
    <property type="project" value="TreeGrafter"/>
</dbReference>
<evidence type="ECO:0000256" key="2">
    <source>
        <dbReference type="PIRSR" id="PIRSR613078-1"/>
    </source>
</evidence>
<evidence type="ECO:0008006" key="6">
    <source>
        <dbReference type="Google" id="ProtNLM"/>
    </source>
</evidence>
<proteinExistence type="inferred from homology"/>
<protein>
    <recommendedName>
        <fullName evidence="6">Phosphoglycerate mutase-like protein 4</fullName>
    </recommendedName>
</protein>
<evidence type="ECO:0000256" key="3">
    <source>
        <dbReference type="PIRSR" id="PIRSR613078-2"/>
    </source>
</evidence>
<comment type="caution">
    <text evidence="4">The sequence shown here is derived from an EMBL/GenBank/DDBJ whole genome shotgun (WGS) entry which is preliminary data.</text>
</comment>